<comment type="subcellular location">
    <subcellularLocation>
        <location evidence="1">Secreted</location>
    </subcellularLocation>
</comment>
<dbReference type="CDD" id="cd00272">
    <property type="entry name" value="Chemokine_CC"/>
    <property type="match status" value="1"/>
</dbReference>
<evidence type="ECO:0000256" key="1">
    <source>
        <dbReference type="ARBA" id="ARBA00004613"/>
    </source>
</evidence>
<evidence type="ECO:0000256" key="2">
    <source>
        <dbReference type="ARBA" id="ARBA00022514"/>
    </source>
</evidence>
<dbReference type="GO" id="GO:0006955">
    <property type="term" value="P:immune response"/>
    <property type="evidence" value="ECO:0007669"/>
    <property type="project" value="InterPro"/>
</dbReference>
<dbReference type="SUPFAM" id="SSF54117">
    <property type="entry name" value="Interleukin 8-like chemokines"/>
    <property type="match status" value="1"/>
</dbReference>
<dbReference type="Gene3D" id="2.40.50.40">
    <property type="match status" value="1"/>
</dbReference>
<feature type="domain" description="Chemokine interleukin-8-like" evidence="7">
    <location>
        <begin position="30"/>
        <end position="88"/>
    </location>
</feature>
<proteinExistence type="predicted"/>
<dbReference type="PANTHER" id="PTHR12015:SF183">
    <property type="entry name" value="C-C MOTIF CHEMOKINE 3"/>
    <property type="match status" value="1"/>
</dbReference>
<evidence type="ECO:0000313" key="8">
    <source>
        <dbReference type="Proteomes" id="UP000000437"/>
    </source>
</evidence>
<evidence type="ECO:0000313" key="9">
    <source>
        <dbReference type="RefSeq" id="XP_003201462.1"/>
    </source>
</evidence>
<evidence type="ECO:0000256" key="3">
    <source>
        <dbReference type="ARBA" id="ARBA00022525"/>
    </source>
</evidence>
<organism evidence="8 9">
    <name type="scientific">Danio rerio</name>
    <name type="common">Zebrafish</name>
    <name type="synonym">Brachydanio rerio</name>
    <dbReference type="NCBI Taxonomy" id="7955"/>
    <lineage>
        <taxon>Eukaryota</taxon>
        <taxon>Metazoa</taxon>
        <taxon>Chordata</taxon>
        <taxon>Craniata</taxon>
        <taxon>Vertebrata</taxon>
        <taxon>Euteleostomi</taxon>
        <taxon>Actinopterygii</taxon>
        <taxon>Neopterygii</taxon>
        <taxon>Teleostei</taxon>
        <taxon>Ostariophysi</taxon>
        <taxon>Cypriniformes</taxon>
        <taxon>Danionidae</taxon>
        <taxon>Danioninae</taxon>
        <taxon>Danio</taxon>
    </lineage>
</organism>
<dbReference type="FunFam" id="2.40.50.40:FF:000046">
    <property type="entry name" value="Chemokine (C-C motif) ligand 39, duplicate 3"/>
    <property type="match status" value="1"/>
</dbReference>
<dbReference type="InterPro" id="IPR036048">
    <property type="entry name" value="Interleukin_8-like_sf"/>
</dbReference>
<sequence>MRSLMFLLVLVLFCCVQETSCAPLAMNSAKSVCCEATTDKNIPLKQIMSYQWTTSTCPIKAIVFKTIAGRKICVDPQNTLVKNQVAKLDKRTSSTTALSPESTSTTAETPAATSAAASSSEFTSATSSQASTSATALSHESTSATSSPESTSVSKSSPESTSAKSSPASTSATALSPEYTSASTVTFTTESHSTSDQSAVI</sequence>
<dbReference type="AlphaFoldDB" id="A0A8M1RFY0"/>
<dbReference type="OrthoDB" id="9930747at2759"/>
<protein>
    <recommendedName>
        <fullName evidence="7">Chemokine interleukin-8-like domain-containing protein</fullName>
    </recommendedName>
</protein>
<accession>A0A8M1RFY0</accession>
<dbReference type="Pfam" id="PF00048">
    <property type="entry name" value="IL8"/>
    <property type="match status" value="1"/>
</dbReference>
<feature type="compositionally biased region" description="Polar residues" evidence="5">
    <location>
        <begin position="179"/>
        <end position="201"/>
    </location>
</feature>
<name>A0A8M1RFY0_DANRE</name>
<dbReference type="GeneID" id="100538242"/>
<feature type="region of interest" description="Disordered" evidence="5">
    <location>
        <begin position="91"/>
        <end position="201"/>
    </location>
</feature>
<evidence type="ECO:0000256" key="4">
    <source>
        <dbReference type="ARBA" id="ARBA00022729"/>
    </source>
</evidence>
<keyword evidence="3" id="KW-0964">Secreted</keyword>
<dbReference type="Proteomes" id="UP000000437">
    <property type="component" value="Chromosome 25"/>
</dbReference>
<dbReference type="SMART" id="SM00199">
    <property type="entry name" value="SCY"/>
    <property type="match status" value="1"/>
</dbReference>
<evidence type="ECO:0000259" key="7">
    <source>
        <dbReference type="SMART" id="SM00199"/>
    </source>
</evidence>
<dbReference type="PANTHER" id="PTHR12015">
    <property type="entry name" value="SMALL INDUCIBLE CYTOKINE A"/>
    <property type="match status" value="1"/>
</dbReference>
<dbReference type="InterPro" id="IPR001811">
    <property type="entry name" value="Chemokine_IL8-like_dom"/>
</dbReference>
<dbReference type="GO" id="GO:0005615">
    <property type="term" value="C:extracellular space"/>
    <property type="evidence" value="ECO:0007669"/>
    <property type="project" value="UniProtKB-KW"/>
</dbReference>
<feature type="compositionally biased region" description="Low complexity" evidence="5">
    <location>
        <begin position="93"/>
        <end position="178"/>
    </location>
</feature>
<keyword evidence="4 6" id="KW-0732">Signal</keyword>
<dbReference type="GO" id="GO:0008009">
    <property type="term" value="F:chemokine activity"/>
    <property type="evidence" value="ECO:0007669"/>
    <property type="project" value="InterPro"/>
</dbReference>
<gene>
    <name evidence="9" type="primary">LOC100538242</name>
</gene>
<reference evidence="9" key="1">
    <citation type="submission" date="2025-08" db="UniProtKB">
        <authorList>
            <consortium name="RefSeq"/>
        </authorList>
    </citation>
    <scope>IDENTIFICATION</scope>
    <source>
        <strain evidence="9">Tuebingen</strain>
        <tissue evidence="9">Fibroblasts and whole tissue</tissue>
    </source>
</reference>
<keyword evidence="2" id="KW-0202">Cytokine</keyword>
<dbReference type="KEGG" id="dre:100538242"/>
<evidence type="ECO:0000256" key="5">
    <source>
        <dbReference type="SAM" id="MobiDB-lite"/>
    </source>
</evidence>
<dbReference type="RefSeq" id="XP_003201462.1">
    <property type="nucleotide sequence ID" value="XM_003201414.6"/>
</dbReference>
<dbReference type="InterPro" id="IPR039809">
    <property type="entry name" value="Chemokine_b/g/d"/>
</dbReference>
<keyword evidence="8" id="KW-1185">Reference proteome</keyword>
<feature type="chain" id="PRO_5035438959" description="Chemokine interleukin-8-like domain-containing protein" evidence="6">
    <location>
        <begin position="22"/>
        <end position="201"/>
    </location>
</feature>
<evidence type="ECO:0000256" key="6">
    <source>
        <dbReference type="SAM" id="SignalP"/>
    </source>
</evidence>
<feature type="signal peptide" evidence="6">
    <location>
        <begin position="1"/>
        <end position="21"/>
    </location>
</feature>